<name>A0A9D3SHW5_9TELE</name>
<keyword evidence="3" id="KW-1185">Reference proteome</keyword>
<evidence type="ECO:0000313" key="2">
    <source>
        <dbReference type="EMBL" id="KAG7324772.1"/>
    </source>
</evidence>
<reference evidence="2 3" key="1">
    <citation type="submission" date="2021-06" db="EMBL/GenBank/DDBJ databases">
        <title>Chromosome-level genome assembly of the red-tail catfish (Hemibagrus wyckioides).</title>
        <authorList>
            <person name="Shao F."/>
        </authorList>
    </citation>
    <scope>NUCLEOTIDE SEQUENCE [LARGE SCALE GENOMIC DNA]</scope>
    <source>
        <strain evidence="2">EC202008001</strain>
        <tissue evidence="2">Blood</tissue>
    </source>
</reference>
<proteinExistence type="predicted"/>
<accession>A0A9D3SHW5</accession>
<evidence type="ECO:0008006" key="4">
    <source>
        <dbReference type="Google" id="ProtNLM"/>
    </source>
</evidence>
<dbReference type="AlphaFoldDB" id="A0A9D3SHW5"/>
<dbReference type="OrthoDB" id="2428896at2759"/>
<dbReference type="EMBL" id="JAHKSW010000013">
    <property type="protein sequence ID" value="KAG7324772.1"/>
    <property type="molecule type" value="Genomic_DNA"/>
</dbReference>
<evidence type="ECO:0000313" key="3">
    <source>
        <dbReference type="Proteomes" id="UP000824219"/>
    </source>
</evidence>
<evidence type="ECO:0000256" key="1">
    <source>
        <dbReference type="SAM" id="SignalP"/>
    </source>
</evidence>
<keyword evidence="1" id="KW-0732">Signal</keyword>
<comment type="caution">
    <text evidence="2">The sequence shown here is derived from an EMBL/GenBank/DDBJ whole genome shotgun (WGS) entry which is preliminary data.</text>
</comment>
<sequence length="159" mass="17510">MMVTTTFSVFVFAVALIVTDGSLGTGSDTGSSYSYDLSNSSDLRKLYNSKVYQAVWLTRPLEGLSFQKGILSHSGVRVTLADGTKWLVHKGNNFGKSSQTVVVDARHMSKSWKVKKTKNFRGSKMVSDFVKAGGANYNLLFNNCHNAAKRMMQGYTTVM</sequence>
<protein>
    <recommendedName>
        <fullName evidence="4">LRAT domain-containing protein</fullName>
    </recommendedName>
</protein>
<feature type="chain" id="PRO_5039424220" description="LRAT domain-containing protein" evidence="1">
    <location>
        <begin position="25"/>
        <end position="159"/>
    </location>
</feature>
<feature type="signal peptide" evidence="1">
    <location>
        <begin position="1"/>
        <end position="24"/>
    </location>
</feature>
<organism evidence="2 3">
    <name type="scientific">Hemibagrus wyckioides</name>
    <dbReference type="NCBI Taxonomy" id="337641"/>
    <lineage>
        <taxon>Eukaryota</taxon>
        <taxon>Metazoa</taxon>
        <taxon>Chordata</taxon>
        <taxon>Craniata</taxon>
        <taxon>Vertebrata</taxon>
        <taxon>Euteleostomi</taxon>
        <taxon>Actinopterygii</taxon>
        <taxon>Neopterygii</taxon>
        <taxon>Teleostei</taxon>
        <taxon>Ostariophysi</taxon>
        <taxon>Siluriformes</taxon>
        <taxon>Bagridae</taxon>
        <taxon>Hemibagrus</taxon>
    </lineage>
</organism>
<gene>
    <name evidence="2" type="ORF">KOW79_011088</name>
</gene>
<dbReference type="Proteomes" id="UP000824219">
    <property type="component" value="Linkage Group LG13"/>
</dbReference>